<feature type="binding site" evidence="1">
    <location>
        <position position="47"/>
    </location>
    <ligand>
        <name>Mg(2+)</name>
        <dbReference type="ChEBI" id="CHEBI:18420"/>
        <label>4</label>
    </ligand>
</feature>
<dbReference type="PANTHER" id="PTHR30270">
    <property type="entry name" value="THIAMINE-MONOPHOSPHATE KINASE"/>
    <property type="match status" value="1"/>
</dbReference>
<dbReference type="SUPFAM" id="SSF55326">
    <property type="entry name" value="PurM N-terminal domain-like"/>
    <property type="match status" value="1"/>
</dbReference>
<dbReference type="Gene3D" id="3.30.1330.10">
    <property type="entry name" value="PurM-like, N-terminal domain"/>
    <property type="match status" value="1"/>
</dbReference>
<dbReference type="OrthoDB" id="9802811at2"/>
<keyword evidence="1" id="KW-0067">ATP-binding</keyword>
<dbReference type="InterPro" id="IPR016188">
    <property type="entry name" value="PurM-like_N"/>
</dbReference>
<dbReference type="RefSeq" id="WP_038370016.1">
    <property type="nucleotide sequence ID" value="NZ_BAAAOW010000001.1"/>
</dbReference>
<dbReference type="Gene3D" id="3.90.650.10">
    <property type="entry name" value="PurM-like C-terminal domain"/>
    <property type="match status" value="1"/>
</dbReference>
<protein>
    <recommendedName>
        <fullName evidence="1">Thiamine-monophosphate kinase</fullName>
        <shortName evidence="1">TMP kinase</shortName>
        <shortName evidence="1">Thiamine-phosphate kinase</shortName>
        <ecNumber evidence="1">2.7.4.16</ecNumber>
    </recommendedName>
</protein>
<sequence length="317" mass="32165">MPSIAHLHESGLLAAILPHFAQGGDVEVGPGDDAAVVRLPGPRLVITTDSLVEGQDFLLPATRPAWIGAKAAVQNLADVAAMGARPRAVVVALNAPESTDLAVLEGISRGLAQRCGRHGTSVVGGDLGRSEQLTITVTAVGALEGDAPAVQRSGARAGDVLAIGTEQLGRSAAGLAQLLAGDHAGQHVPWHNAPDPDLSLGWGTGRTAHAMMDLSDGLVRDGTRLAQASGVLLDLDREALAADAAALDGAAAQLGADAWDWVLHGGEEHAMLAAFAPGSVPPGFRAIGTVRERPAAATPAVLLDGAEIPGEGWDHFA</sequence>
<feature type="binding site" evidence="1">
    <location>
        <position position="313"/>
    </location>
    <ligand>
        <name>substrate</name>
    </ligand>
</feature>
<comment type="caution">
    <text evidence="3">The sequence shown here is derived from an EMBL/GenBank/DDBJ whole genome shotgun (WGS) entry which is preliminary data.</text>
</comment>
<evidence type="ECO:0000313" key="3">
    <source>
        <dbReference type="EMBL" id="EWS82510.1"/>
    </source>
</evidence>
<keyword evidence="4" id="KW-1185">Reference proteome</keyword>
<feature type="binding site" evidence="1">
    <location>
        <position position="49"/>
    </location>
    <ligand>
        <name>Mg(2+)</name>
        <dbReference type="ChEBI" id="CHEBI:18420"/>
        <label>2</label>
    </ligand>
</feature>
<dbReference type="EMBL" id="JDYK01000002">
    <property type="protein sequence ID" value="EWS82510.1"/>
    <property type="molecule type" value="Genomic_DNA"/>
</dbReference>
<dbReference type="InterPro" id="IPR036921">
    <property type="entry name" value="PurM-like_N_sf"/>
</dbReference>
<comment type="pathway">
    <text evidence="1">Cofactor biosynthesis; thiamine diphosphate biosynthesis; thiamine diphosphate from thiamine phosphate: step 1/1.</text>
</comment>
<keyword evidence="1" id="KW-0460">Magnesium</keyword>
<feature type="binding site" evidence="1">
    <location>
        <position position="213"/>
    </location>
    <ligand>
        <name>Mg(2+)</name>
        <dbReference type="ChEBI" id="CHEBI:18420"/>
        <label>3</label>
    </ligand>
</feature>
<feature type="binding site" evidence="1">
    <location>
        <position position="267"/>
    </location>
    <ligand>
        <name>substrate</name>
    </ligand>
</feature>
<dbReference type="eggNOG" id="COG0611">
    <property type="taxonomic scope" value="Bacteria"/>
</dbReference>
<comment type="miscellaneous">
    <text evidence="1">Reaction mechanism of ThiL seems to utilize a direct, inline transfer of the gamma-phosphate of ATP to TMP rather than a phosphorylated enzyme intermediate.</text>
</comment>
<dbReference type="GO" id="GO:0009228">
    <property type="term" value="P:thiamine biosynthetic process"/>
    <property type="evidence" value="ECO:0007669"/>
    <property type="project" value="UniProtKB-KW"/>
</dbReference>
<comment type="function">
    <text evidence="1">Catalyzes the ATP-dependent phosphorylation of thiamine-monophosphate (TMP) to form thiamine-pyrophosphate (TPP), the active form of vitamin B1.</text>
</comment>
<feature type="binding site" evidence="1">
    <location>
        <position position="216"/>
    </location>
    <ligand>
        <name>Mg(2+)</name>
        <dbReference type="ChEBI" id="CHEBI:18420"/>
        <label>5</label>
    </ligand>
</feature>
<dbReference type="CDD" id="cd02194">
    <property type="entry name" value="ThiL"/>
    <property type="match status" value="1"/>
</dbReference>
<feature type="binding site" evidence="1">
    <location>
        <position position="56"/>
    </location>
    <ligand>
        <name>substrate</name>
    </ligand>
</feature>
<evidence type="ECO:0000256" key="1">
    <source>
        <dbReference type="HAMAP-Rule" id="MF_02128"/>
    </source>
</evidence>
<comment type="caution">
    <text evidence="1">Lacks conserved residue(s) required for the propagation of feature annotation.</text>
</comment>
<keyword evidence="1" id="KW-0547">Nucleotide-binding</keyword>
<gene>
    <name evidence="1" type="primary">thiL</name>
    <name evidence="3" type="ORF">BF93_05560</name>
</gene>
<dbReference type="NCBIfam" id="TIGR01379">
    <property type="entry name" value="thiL"/>
    <property type="match status" value="1"/>
</dbReference>
<keyword evidence="1" id="KW-0784">Thiamine biosynthesis</keyword>
<dbReference type="STRING" id="396014.BF93_05560"/>
<keyword evidence="1" id="KW-0479">Metal-binding</keyword>
<feature type="binding site" evidence="1">
    <location>
        <position position="78"/>
    </location>
    <ligand>
        <name>Mg(2+)</name>
        <dbReference type="ChEBI" id="CHEBI:18420"/>
        <label>2</label>
    </ligand>
</feature>
<feature type="binding site" evidence="1">
    <location>
        <position position="78"/>
    </location>
    <ligand>
        <name>Mg(2+)</name>
        <dbReference type="ChEBI" id="CHEBI:18420"/>
        <label>4</label>
    </ligand>
</feature>
<dbReference type="GO" id="GO:0005524">
    <property type="term" value="F:ATP binding"/>
    <property type="evidence" value="ECO:0007669"/>
    <property type="project" value="UniProtKB-UniRule"/>
</dbReference>
<keyword evidence="1" id="KW-0808">Transferase</keyword>
<comment type="similarity">
    <text evidence="1">Belongs to the thiamine-monophosphate kinase family.</text>
</comment>
<name>Z9JVY3_9MICO</name>
<evidence type="ECO:0000313" key="4">
    <source>
        <dbReference type="Proteomes" id="UP000023067"/>
    </source>
</evidence>
<dbReference type="PIRSF" id="PIRSF005303">
    <property type="entry name" value="Thiam_monoph_kin"/>
    <property type="match status" value="1"/>
</dbReference>
<feature type="binding site" evidence="1">
    <location>
        <position position="215"/>
    </location>
    <ligand>
        <name>ATP</name>
        <dbReference type="ChEBI" id="CHEBI:30616"/>
    </ligand>
</feature>
<keyword evidence="1 3" id="KW-0418">Kinase</keyword>
<dbReference type="Proteomes" id="UP000023067">
    <property type="component" value="Unassembled WGS sequence"/>
</dbReference>
<dbReference type="PANTHER" id="PTHR30270:SF0">
    <property type="entry name" value="THIAMINE-MONOPHOSPHATE KINASE"/>
    <property type="match status" value="1"/>
</dbReference>
<dbReference type="Pfam" id="PF00586">
    <property type="entry name" value="AIRS"/>
    <property type="match status" value="1"/>
</dbReference>
<organism evidence="3 4">
    <name type="scientific">Brachybacterium phenoliresistens</name>
    <dbReference type="NCBI Taxonomy" id="396014"/>
    <lineage>
        <taxon>Bacteria</taxon>
        <taxon>Bacillati</taxon>
        <taxon>Actinomycetota</taxon>
        <taxon>Actinomycetes</taxon>
        <taxon>Micrococcales</taxon>
        <taxon>Dermabacteraceae</taxon>
        <taxon>Brachybacterium</taxon>
    </lineage>
</organism>
<comment type="catalytic activity">
    <reaction evidence="1">
        <text>thiamine phosphate + ATP = thiamine diphosphate + ADP</text>
        <dbReference type="Rhea" id="RHEA:15913"/>
        <dbReference type="ChEBI" id="CHEBI:30616"/>
        <dbReference type="ChEBI" id="CHEBI:37575"/>
        <dbReference type="ChEBI" id="CHEBI:58937"/>
        <dbReference type="ChEBI" id="CHEBI:456216"/>
        <dbReference type="EC" id="2.7.4.16"/>
    </reaction>
</comment>
<dbReference type="HOGENOM" id="CLU_046964_0_1_11"/>
<dbReference type="HAMAP" id="MF_02128">
    <property type="entry name" value="TMP_kinase"/>
    <property type="match status" value="1"/>
</dbReference>
<feature type="binding site" evidence="1">
    <location>
        <position position="126"/>
    </location>
    <ligand>
        <name>Mg(2+)</name>
        <dbReference type="ChEBI" id="CHEBI:18420"/>
        <label>1</label>
    </ligand>
</feature>
<dbReference type="GO" id="GO:0009030">
    <property type="term" value="F:thiamine-phosphate kinase activity"/>
    <property type="evidence" value="ECO:0007669"/>
    <property type="project" value="UniProtKB-UniRule"/>
</dbReference>
<feature type="binding site" evidence="1">
    <location>
        <begin position="125"/>
        <end position="126"/>
    </location>
    <ligand>
        <name>ATP</name>
        <dbReference type="ChEBI" id="CHEBI:30616"/>
    </ligand>
</feature>
<feature type="binding site" evidence="1">
    <location>
        <position position="48"/>
    </location>
    <ligand>
        <name>Mg(2+)</name>
        <dbReference type="ChEBI" id="CHEBI:18420"/>
        <label>1</label>
    </ligand>
</feature>
<dbReference type="GO" id="GO:0009229">
    <property type="term" value="P:thiamine diphosphate biosynthetic process"/>
    <property type="evidence" value="ECO:0007669"/>
    <property type="project" value="UniProtKB-UniRule"/>
</dbReference>
<dbReference type="SUPFAM" id="SSF56042">
    <property type="entry name" value="PurM C-terminal domain-like"/>
    <property type="match status" value="1"/>
</dbReference>
<dbReference type="PATRIC" id="fig|396014.3.peg.111"/>
<feature type="domain" description="PurM-like N-terminal" evidence="2">
    <location>
        <begin position="31"/>
        <end position="142"/>
    </location>
</feature>
<dbReference type="EC" id="2.7.4.16" evidence="1"/>
<accession>Z9JVY3</accession>
<evidence type="ECO:0000259" key="2">
    <source>
        <dbReference type="Pfam" id="PF00586"/>
    </source>
</evidence>
<feature type="binding site" evidence="1">
    <location>
        <position position="78"/>
    </location>
    <ligand>
        <name>Mg(2+)</name>
        <dbReference type="ChEBI" id="CHEBI:18420"/>
        <label>3</label>
    </ligand>
</feature>
<feature type="binding site" evidence="1">
    <location>
        <position position="49"/>
    </location>
    <ligand>
        <name>Mg(2+)</name>
        <dbReference type="ChEBI" id="CHEBI:18420"/>
        <label>1</label>
    </ligand>
</feature>
<feature type="binding site" evidence="1">
    <location>
        <position position="33"/>
    </location>
    <ligand>
        <name>Mg(2+)</name>
        <dbReference type="ChEBI" id="CHEBI:18420"/>
        <label>3</label>
    </ligand>
</feature>
<dbReference type="UniPathway" id="UPA00060">
    <property type="reaction ID" value="UER00142"/>
</dbReference>
<proteinExistence type="inferred from homology"/>
<feature type="binding site" evidence="1">
    <location>
        <position position="33"/>
    </location>
    <ligand>
        <name>Mg(2+)</name>
        <dbReference type="ChEBI" id="CHEBI:18420"/>
        <label>4</label>
    </ligand>
</feature>
<dbReference type="AlphaFoldDB" id="Z9JVY3"/>
<reference evidence="3 4" key="1">
    <citation type="submission" date="2014-02" db="EMBL/GenBank/DDBJ databases">
        <title>Genome sequence of Brachybacterium phenoliresistens strain W13A50.</title>
        <authorList>
            <person name="Wang X."/>
        </authorList>
    </citation>
    <scope>NUCLEOTIDE SEQUENCE [LARGE SCALE GENOMIC DNA]</scope>
    <source>
        <strain evidence="3 4">W13A50</strain>
    </source>
</reference>
<dbReference type="InterPro" id="IPR006283">
    <property type="entry name" value="ThiL-like"/>
</dbReference>
<dbReference type="GO" id="GO:0000287">
    <property type="term" value="F:magnesium ion binding"/>
    <property type="evidence" value="ECO:0007669"/>
    <property type="project" value="UniProtKB-UniRule"/>
</dbReference>
<dbReference type="InterPro" id="IPR036676">
    <property type="entry name" value="PurM-like_C_sf"/>
</dbReference>
<feature type="binding site" evidence="1">
    <location>
        <position position="152"/>
    </location>
    <ligand>
        <name>ATP</name>
        <dbReference type="ChEBI" id="CHEBI:30616"/>
    </ligand>
</feature>